<organism evidence="1 2">
    <name type="scientific">Cohnella lubricantis</name>
    <dbReference type="NCBI Taxonomy" id="2163172"/>
    <lineage>
        <taxon>Bacteria</taxon>
        <taxon>Bacillati</taxon>
        <taxon>Bacillota</taxon>
        <taxon>Bacilli</taxon>
        <taxon>Bacillales</taxon>
        <taxon>Paenibacillaceae</taxon>
        <taxon>Cohnella</taxon>
    </lineage>
</organism>
<sequence>MPEEIYKAVQDLFKMVDHSNDDELSEFLQFLAAHMGAAAAYIGSQPGPVEEELFQELVMCMRNGADKGRELLRKSAFRVLQ</sequence>
<proteinExistence type="predicted"/>
<keyword evidence="2" id="KW-1185">Reference proteome</keyword>
<dbReference type="RefSeq" id="WP_185177264.1">
    <property type="nucleotide sequence ID" value="NZ_CBCSEP010000012.1"/>
</dbReference>
<gene>
    <name evidence="1" type="ORF">H4Q31_01305</name>
</gene>
<dbReference type="EMBL" id="JACJVN010000007">
    <property type="protein sequence ID" value="MBB6675958.1"/>
    <property type="molecule type" value="Genomic_DNA"/>
</dbReference>
<name>A0A841T950_9BACL</name>
<dbReference type="AlphaFoldDB" id="A0A841T950"/>
<evidence type="ECO:0000313" key="2">
    <source>
        <dbReference type="Proteomes" id="UP000574133"/>
    </source>
</evidence>
<reference evidence="1 2" key="1">
    <citation type="submission" date="2020-08" db="EMBL/GenBank/DDBJ databases">
        <title>Cohnella phylogeny.</title>
        <authorList>
            <person name="Dunlap C."/>
        </authorList>
    </citation>
    <scope>NUCLEOTIDE SEQUENCE [LARGE SCALE GENOMIC DNA]</scope>
    <source>
        <strain evidence="1 2">DSM 103658</strain>
    </source>
</reference>
<protein>
    <submittedName>
        <fullName evidence="1">Uncharacterized protein</fullName>
    </submittedName>
</protein>
<accession>A0A841T950</accession>
<comment type="caution">
    <text evidence="1">The sequence shown here is derived from an EMBL/GenBank/DDBJ whole genome shotgun (WGS) entry which is preliminary data.</text>
</comment>
<dbReference type="Proteomes" id="UP000574133">
    <property type="component" value="Unassembled WGS sequence"/>
</dbReference>
<evidence type="ECO:0000313" key="1">
    <source>
        <dbReference type="EMBL" id="MBB6675958.1"/>
    </source>
</evidence>